<feature type="region of interest" description="Disordered" evidence="1">
    <location>
        <begin position="99"/>
        <end position="148"/>
    </location>
</feature>
<dbReference type="Proteomes" id="UP000188145">
    <property type="component" value="Chromosome"/>
</dbReference>
<evidence type="ECO:0000313" key="4">
    <source>
        <dbReference type="EMBL" id="AQP48959.1"/>
    </source>
</evidence>
<evidence type="ECO:0008006" key="6">
    <source>
        <dbReference type="Google" id="ProtNLM"/>
    </source>
</evidence>
<feature type="compositionally biased region" description="Acidic residues" evidence="1">
    <location>
        <begin position="443"/>
        <end position="463"/>
    </location>
</feature>
<evidence type="ECO:0000256" key="2">
    <source>
        <dbReference type="SAM" id="Phobius"/>
    </source>
</evidence>
<gene>
    <name evidence="4" type="ORF">BW730_17090</name>
</gene>
<evidence type="ECO:0000256" key="3">
    <source>
        <dbReference type="SAM" id="SignalP"/>
    </source>
</evidence>
<name>A0A1Q2CS62_9ACTN</name>
<evidence type="ECO:0000313" key="5">
    <source>
        <dbReference type="Proteomes" id="UP000188145"/>
    </source>
</evidence>
<dbReference type="EMBL" id="CP019606">
    <property type="protein sequence ID" value="AQP48959.1"/>
    <property type="molecule type" value="Genomic_DNA"/>
</dbReference>
<dbReference type="KEGG" id="tes:BW730_17090"/>
<dbReference type="AlphaFoldDB" id="A0A1Q2CS62"/>
<feature type="transmembrane region" description="Helical" evidence="2">
    <location>
        <begin position="301"/>
        <end position="324"/>
    </location>
</feature>
<reference evidence="5" key="1">
    <citation type="submission" date="2017-02" db="EMBL/GenBank/DDBJ databases">
        <title>Tessaracoccus aquaemaris sp. nov., isolated from the intestine of a Korean rockfish, Sebastes schlegelii, in a marine aquaculture pond.</title>
        <authorList>
            <person name="Tak E.J."/>
            <person name="Bae J.-W."/>
        </authorList>
    </citation>
    <scope>NUCLEOTIDE SEQUENCE [LARGE SCALE GENOMIC DNA]</scope>
    <source>
        <strain evidence="5">NSG39</strain>
    </source>
</reference>
<keyword evidence="2" id="KW-1133">Transmembrane helix</keyword>
<dbReference type="STRING" id="1332264.BW730_17090"/>
<dbReference type="OrthoDB" id="9944232at2"/>
<evidence type="ECO:0000256" key="1">
    <source>
        <dbReference type="SAM" id="MobiDB-lite"/>
    </source>
</evidence>
<proteinExistence type="predicted"/>
<feature type="chain" id="PRO_5012456299" description="Bacterial Ig-like domain-containing protein" evidence="3">
    <location>
        <begin position="28"/>
        <end position="476"/>
    </location>
</feature>
<keyword evidence="3" id="KW-0732">Signal</keyword>
<feature type="compositionally biased region" description="Pro residues" evidence="1">
    <location>
        <begin position="125"/>
        <end position="144"/>
    </location>
</feature>
<dbReference type="RefSeq" id="WP_077687311.1">
    <property type="nucleotide sequence ID" value="NZ_CP019606.1"/>
</dbReference>
<organism evidence="4 5">
    <name type="scientific">Tessaracoccus aquimaris</name>
    <dbReference type="NCBI Taxonomy" id="1332264"/>
    <lineage>
        <taxon>Bacteria</taxon>
        <taxon>Bacillati</taxon>
        <taxon>Actinomycetota</taxon>
        <taxon>Actinomycetes</taxon>
        <taxon>Propionibacteriales</taxon>
        <taxon>Propionibacteriaceae</taxon>
        <taxon>Tessaracoccus</taxon>
    </lineage>
</organism>
<feature type="compositionally biased region" description="Polar residues" evidence="1">
    <location>
        <begin position="109"/>
        <end position="120"/>
    </location>
</feature>
<keyword evidence="5" id="KW-1185">Reference proteome</keyword>
<sequence length="476" mass="48603">MHSRPLRLLLLALTAALLGLLASPAAADDARVEVNVAVSGSKVTVYGTLSAGDQPLKRQDVVAYVDGVEIGRDQTRGNGQFAVEAELNLSGGQHTATVRYDGKGGVSGTQGAVNFDAQGSTQPNPEQPTQPEQPAPQEPAPPPVEMALTGSVPEAATNGEMIAISGALKANGAPVSGAGISVSDASGDVADSFTVTGDDGGFQTMYLVPEDQAEGDLKLTLSFAASGSFPAASHSLALPITHIDVEADQPPAEEGSEGAGNENAAPTSPQPTSPSPQSAPAPQTTQGSNTPATEEPEASPMTWFVVSLLGIAALAVVALIVMVARAGFGRRRRRSSEGAIDFLNDELDGAYSPFADDEVPTQFLDASEMAADDAAEQPPVDPAESTLIHTAPIHTAPIQTAPAHTESAVEQTAPLAPPLAPDAAATAVVAPVAHAAFRPSETATDDPDLGEVVDNPDFDEDVEPQPVAPRRGLPAD</sequence>
<feature type="region of interest" description="Disordered" evidence="1">
    <location>
        <begin position="437"/>
        <end position="476"/>
    </location>
</feature>
<feature type="region of interest" description="Disordered" evidence="1">
    <location>
        <begin position="249"/>
        <end position="296"/>
    </location>
</feature>
<feature type="signal peptide" evidence="3">
    <location>
        <begin position="1"/>
        <end position="27"/>
    </location>
</feature>
<accession>A0A1Q2CS62</accession>
<feature type="compositionally biased region" description="Pro residues" evidence="1">
    <location>
        <begin position="268"/>
        <end position="279"/>
    </location>
</feature>
<protein>
    <recommendedName>
        <fullName evidence="6">Bacterial Ig-like domain-containing protein</fullName>
    </recommendedName>
</protein>
<keyword evidence="2" id="KW-0472">Membrane</keyword>
<keyword evidence="2" id="KW-0812">Transmembrane</keyword>